<dbReference type="InterPro" id="IPR029058">
    <property type="entry name" value="AB_hydrolase_fold"/>
</dbReference>
<evidence type="ECO:0000313" key="6">
    <source>
        <dbReference type="Proteomes" id="UP000031671"/>
    </source>
</evidence>
<name>A0A0B8P2Q6_9VIBR</name>
<keyword evidence="2 3" id="KW-0456">Lyase</keyword>
<accession>A0A0B8P2Q6</accession>
<evidence type="ECO:0000259" key="4">
    <source>
        <dbReference type="Pfam" id="PF12697"/>
    </source>
</evidence>
<reference evidence="5 6" key="2">
    <citation type="submission" date="2015-01" db="EMBL/GenBank/DDBJ databases">
        <authorList>
            <consortium name="NBRP consortium"/>
            <person name="Sawabe T."/>
            <person name="Meirelles P."/>
            <person name="Feng G."/>
            <person name="Sayaka M."/>
            <person name="Hattori M."/>
            <person name="Ohkuma M."/>
        </authorList>
    </citation>
    <scope>NUCLEOTIDE SEQUENCE [LARGE SCALE GENOMIC DNA]</scope>
    <source>
        <strain evidence="6">JCM 19231</strain>
    </source>
</reference>
<proteinExistence type="inferred from homology"/>
<comment type="function">
    <text evidence="3">Catalyzes a proton abstraction reaction that results in 2,5-elimination of pyruvate from 2-succinyl-5-enolpyruvyl-6-hydroxy-3-cyclohexene-1-carboxylate (SEPHCHC) and the formation of 2-succinyl-6-hydroxy-2,4-cyclohexadiene-1-carboxylate (SHCHC).</text>
</comment>
<evidence type="ECO:0000313" key="5">
    <source>
        <dbReference type="EMBL" id="GAM57249.1"/>
    </source>
</evidence>
<dbReference type="RefSeq" id="WP_261835042.1">
    <property type="nucleotide sequence ID" value="NZ_AP024881.1"/>
</dbReference>
<dbReference type="Proteomes" id="UP000031671">
    <property type="component" value="Unassembled WGS sequence"/>
</dbReference>
<comment type="pathway">
    <text evidence="3">Quinol/quinone metabolism; 1,4-dihydroxy-2-naphthoate biosynthesis; 1,4-dihydroxy-2-naphthoate from chorismate: step 3/7.</text>
</comment>
<dbReference type="EC" id="4.2.99.20" evidence="3"/>
<comment type="catalytic activity">
    <reaction evidence="3">
        <text>5-enolpyruvoyl-6-hydroxy-2-succinyl-cyclohex-3-ene-1-carboxylate = (1R,6R)-6-hydroxy-2-succinyl-cyclohexa-2,4-diene-1-carboxylate + pyruvate</text>
        <dbReference type="Rhea" id="RHEA:25597"/>
        <dbReference type="ChEBI" id="CHEBI:15361"/>
        <dbReference type="ChEBI" id="CHEBI:58689"/>
        <dbReference type="ChEBI" id="CHEBI:58818"/>
        <dbReference type="EC" id="4.2.99.20"/>
    </reaction>
</comment>
<dbReference type="EMBL" id="BBRZ01000048">
    <property type="protein sequence ID" value="GAM57249.1"/>
    <property type="molecule type" value="Genomic_DNA"/>
</dbReference>
<keyword evidence="6" id="KW-1185">Reference proteome</keyword>
<comment type="similarity">
    <text evidence="3">Belongs to the AB hydrolase superfamily. MenH family.</text>
</comment>
<comment type="subunit">
    <text evidence="3">Monomer.</text>
</comment>
<dbReference type="SUPFAM" id="SSF53474">
    <property type="entry name" value="alpha/beta-Hydrolases"/>
    <property type="match status" value="1"/>
</dbReference>
<dbReference type="UniPathway" id="UPA00079"/>
<dbReference type="HAMAP" id="MF_01660">
    <property type="entry name" value="MenH"/>
    <property type="match status" value="1"/>
</dbReference>
<comment type="pathway">
    <text evidence="3">Quinol/quinone metabolism; menaquinone biosynthesis.</text>
</comment>
<protein>
    <recommendedName>
        <fullName evidence="3">Putative 2-succinyl-6-hydroxy-2,4-cyclohexadiene-1-carboxylate synthase</fullName>
        <shortName evidence="3">SHCHC synthase</shortName>
        <ecNumber evidence="3">4.2.99.20</ecNumber>
    </recommendedName>
</protein>
<gene>
    <name evidence="3" type="primary">menH</name>
    <name evidence="5" type="ORF">JCM19231_2819</name>
</gene>
<dbReference type="AlphaFoldDB" id="A0A0B8P2Q6"/>
<comment type="caution">
    <text evidence="5">The sequence shown here is derived from an EMBL/GenBank/DDBJ whole genome shotgun (WGS) entry which is preliminary data.</text>
</comment>
<dbReference type="InterPro" id="IPR000073">
    <property type="entry name" value="AB_hydrolase_1"/>
</dbReference>
<dbReference type="GO" id="GO:0070205">
    <property type="term" value="F:2-succinyl-6-hydroxy-2,4-cyclohexadiene-1-carboxylate synthase activity"/>
    <property type="evidence" value="ECO:0007669"/>
    <property type="project" value="UniProtKB-UniRule"/>
</dbReference>
<dbReference type="PANTHER" id="PTHR42916">
    <property type="entry name" value="2-SUCCINYL-5-ENOLPYRUVYL-6-HYDROXY-3-CYCLOHEXENE-1-CARBOXYLATE SYNTHASE"/>
    <property type="match status" value="1"/>
</dbReference>
<dbReference type="Pfam" id="PF12697">
    <property type="entry name" value="Abhydrolase_6"/>
    <property type="match status" value="1"/>
</dbReference>
<dbReference type="NCBIfam" id="TIGR03695">
    <property type="entry name" value="menH_SHCHC"/>
    <property type="match status" value="1"/>
</dbReference>
<reference evidence="5 6" key="1">
    <citation type="submission" date="2015-01" db="EMBL/GenBank/DDBJ databases">
        <title>Vibrio sp. C1 JCM 19231 whole genome shotgun sequence.</title>
        <authorList>
            <person name="Sawabe T."/>
            <person name="Meirelles P."/>
            <person name="Feng G."/>
            <person name="Sayaka M."/>
            <person name="Hattori M."/>
            <person name="Ohkuma M."/>
        </authorList>
    </citation>
    <scope>NUCLEOTIDE SEQUENCE [LARGE SCALE GENOMIC DNA]</scope>
    <source>
        <strain evidence="6">JCM 19231</strain>
    </source>
</reference>
<organism evidence="5 6">
    <name type="scientific">Vibrio ishigakensis</name>
    <dbReference type="NCBI Taxonomy" id="1481914"/>
    <lineage>
        <taxon>Bacteria</taxon>
        <taxon>Pseudomonadati</taxon>
        <taxon>Pseudomonadota</taxon>
        <taxon>Gammaproteobacteria</taxon>
        <taxon>Vibrionales</taxon>
        <taxon>Vibrionaceae</taxon>
        <taxon>Vibrio</taxon>
    </lineage>
</organism>
<evidence type="ECO:0000256" key="2">
    <source>
        <dbReference type="ARBA" id="ARBA00023239"/>
    </source>
</evidence>
<feature type="domain" description="AB hydrolase-1" evidence="4">
    <location>
        <begin position="9"/>
        <end position="239"/>
    </location>
</feature>
<evidence type="ECO:0000256" key="1">
    <source>
        <dbReference type="ARBA" id="ARBA00022428"/>
    </source>
</evidence>
<dbReference type="UniPathway" id="UPA01057">
    <property type="reaction ID" value="UER00900"/>
</dbReference>
<dbReference type="Gene3D" id="3.40.50.1820">
    <property type="entry name" value="alpha/beta hydrolase"/>
    <property type="match status" value="1"/>
</dbReference>
<sequence>MSKRTKVNIVFVHGFLGSSEDWSQVISQLPSWAEGHCIDLPGHGKNQDLEPKSLDDFSSYLLSALKPLTKSKRPLVLVGYSLGARVLMYSLTPQVCASLNIRKLVVEGGNFGLLRRSDRETRWHNDSAWIERFTHDPIAEVLEDWYRQPVFSHLTQTQRAKLVEERSHNSGAALAKVMRASSLAKQPYLMPRLEGLPMAFVVGEKDTKFRHLYREFGLKYHLVEDAGHNAHKEQPQKFITVLTQILSDELDSSLKT</sequence>
<dbReference type="InterPro" id="IPR022485">
    <property type="entry name" value="SHCHC_synthase_MenH"/>
</dbReference>
<dbReference type="NCBIfam" id="NF008340">
    <property type="entry name" value="PRK11126.1"/>
    <property type="match status" value="1"/>
</dbReference>
<dbReference type="PANTHER" id="PTHR42916:SF1">
    <property type="entry name" value="PROTEIN PHYLLO, CHLOROPLASTIC"/>
    <property type="match status" value="1"/>
</dbReference>
<keyword evidence="1 3" id="KW-0474">Menaquinone biosynthesis</keyword>
<evidence type="ECO:0000256" key="3">
    <source>
        <dbReference type="HAMAP-Rule" id="MF_01660"/>
    </source>
</evidence>
<dbReference type="GO" id="GO:0009234">
    <property type="term" value="P:menaquinone biosynthetic process"/>
    <property type="evidence" value="ECO:0007669"/>
    <property type="project" value="UniProtKB-UniRule"/>
</dbReference>